<proteinExistence type="predicted"/>
<gene>
    <name evidence="1" type="ORF">PROQFM164_S09g000023</name>
</gene>
<organism evidence="1 2">
    <name type="scientific">Penicillium roqueforti (strain FM164)</name>
    <dbReference type="NCBI Taxonomy" id="1365484"/>
    <lineage>
        <taxon>Eukaryota</taxon>
        <taxon>Fungi</taxon>
        <taxon>Dikarya</taxon>
        <taxon>Ascomycota</taxon>
        <taxon>Pezizomycotina</taxon>
        <taxon>Eurotiomycetes</taxon>
        <taxon>Eurotiomycetidae</taxon>
        <taxon>Eurotiales</taxon>
        <taxon>Aspergillaceae</taxon>
        <taxon>Penicillium</taxon>
    </lineage>
</organism>
<sequence>MMSEALEVPTSARAEMASEAQIQIATRMDARNTFSVYS</sequence>
<evidence type="ECO:0000313" key="1">
    <source>
        <dbReference type="EMBL" id="CDM38107.1"/>
    </source>
</evidence>
<protein>
    <submittedName>
        <fullName evidence="1">Uncharacterized protein</fullName>
    </submittedName>
</protein>
<evidence type="ECO:0000313" key="2">
    <source>
        <dbReference type="Proteomes" id="UP000030686"/>
    </source>
</evidence>
<dbReference type="Proteomes" id="UP000030686">
    <property type="component" value="Unassembled WGS sequence"/>
</dbReference>
<dbReference type="EMBL" id="HG792023">
    <property type="protein sequence ID" value="CDM38107.1"/>
    <property type="molecule type" value="Genomic_DNA"/>
</dbReference>
<keyword evidence="2" id="KW-1185">Reference proteome</keyword>
<accession>W6R8B4</accession>
<name>W6R8B4_PENRF</name>
<dbReference type="AlphaFoldDB" id="W6R8B4"/>
<reference evidence="1" key="1">
    <citation type="journal article" date="2014" name="Nat. Commun.">
        <title>Multiple recent horizontal transfers of a large genomic region in cheese making fungi.</title>
        <authorList>
            <person name="Cheeseman K."/>
            <person name="Ropars J."/>
            <person name="Renault P."/>
            <person name="Dupont J."/>
            <person name="Gouzy J."/>
            <person name="Branca A."/>
            <person name="Abraham A.L."/>
            <person name="Ceppi M."/>
            <person name="Conseiller E."/>
            <person name="Debuchy R."/>
            <person name="Malagnac F."/>
            <person name="Goarin A."/>
            <person name="Silar P."/>
            <person name="Lacoste S."/>
            <person name="Sallet E."/>
            <person name="Bensimon A."/>
            <person name="Giraud T."/>
            <person name="Brygoo Y."/>
        </authorList>
    </citation>
    <scope>NUCLEOTIDE SEQUENCE [LARGE SCALE GENOMIC DNA]</scope>
    <source>
        <strain evidence="1">FM164</strain>
    </source>
</reference>